<gene>
    <name evidence="2" type="ORF">Bca52824_095854</name>
</gene>
<evidence type="ECO:0000313" key="3">
    <source>
        <dbReference type="Proteomes" id="UP000886595"/>
    </source>
</evidence>
<protein>
    <submittedName>
        <fullName evidence="2">Uncharacterized protein</fullName>
    </submittedName>
</protein>
<evidence type="ECO:0000256" key="1">
    <source>
        <dbReference type="SAM" id="MobiDB-lite"/>
    </source>
</evidence>
<reference evidence="2 3" key="1">
    <citation type="submission" date="2020-02" db="EMBL/GenBank/DDBJ databases">
        <authorList>
            <person name="Ma Q."/>
            <person name="Huang Y."/>
            <person name="Song X."/>
            <person name="Pei D."/>
        </authorList>
    </citation>
    <scope>NUCLEOTIDE SEQUENCE [LARGE SCALE GENOMIC DNA]</scope>
    <source>
        <strain evidence="2">Sxm20200214</strain>
        <tissue evidence="2">Leaf</tissue>
    </source>
</reference>
<dbReference type="AlphaFoldDB" id="A0A8X7P0M1"/>
<dbReference type="Proteomes" id="UP000886595">
    <property type="component" value="Unassembled WGS sequence"/>
</dbReference>
<evidence type="ECO:0000313" key="2">
    <source>
        <dbReference type="EMBL" id="KAG2242300.1"/>
    </source>
</evidence>
<proteinExistence type="predicted"/>
<feature type="region of interest" description="Disordered" evidence="1">
    <location>
        <begin position="165"/>
        <end position="254"/>
    </location>
</feature>
<organism evidence="2 3">
    <name type="scientific">Brassica carinata</name>
    <name type="common">Ethiopian mustard</name>
    <name type="synonym">Abyssinian cabbage</name>
    <dbReference type="NCBI Taxonomy" id="52824"/>
    <lineage>
        <taxon>Eukaryota</taxon>
        <taxon>Viridiplantae</taxon>
        <taxon>Streptophyta</taxon>
        <taxon>Embryophyta</taxon>
        <taxon>Tracheophyta</taxon>
        <taxon>Spermatophyta</taxon>
        <taxon>Magnoliopsida</taxon>
        <taxon>eudicotyledons</taxon>
        <taxon>Gunneridae</taxon>
        <taxon>Pentapetalae</taxon>
        <taxon>rosids</taxon>
        <taxon>malvids</taxon>
        <taxon>Brassicales</taxon>
        <taxon>Brassicaceae</taxon>
        <taxon>Brassiceae</taxon>
        <taxon>Brassica</taxon>
    </lineage>
</organism>
<feature type="compositionally biased region" description="Basic and acidic residues" evidence="1">
    <location>
        <begin position="181"/>
        <end position="203"/>
    </location>
</feature>
<dbReference type="PANTHER" id="PTHR33401:SF3">
    <property type="entry name" value="LOW AFFINITY POTASSIUM TRANSPORT SYSTEM PROTEIN"/>
    <property type="match status" value="1"/>
</dbReference>
<dbReference type="PANTHER" id="PTHR33401">
    <property type="entry name" value="LIGHT-HARVESTING COMPLEX-LIKE PROTEIN OHP2, CHLOROPLASTIC"/>
    <property type="match status" value="1"/>
</dbReference>
<dbReference type="EMBL" id="JAAMPC010000539">
    <property type="protein sequence ID" value="KAG2242300.1"/>
    <property type="molecule type" value="Genomic_DNA"/>
</dbReference>
<feature type="compositionally biased region" description="Low complexity" evidence="1">
    <location>
        <begin position="204"/>
        <end position="216"/>
    </location>
</feature>
<name>A0A8X7P0M1_BRACI</name>
<dbReference type="OrthoDB" id="1875894at2759"/>
<sequence>MLVLTFSLKTLTCMYIYDIFLELVIYDVWVDEDEKIGYDGIASNPKVSEVRSLGRRGVEEAKRHGGETYYLDDTGFQISISLAKIPFVDDGGDEMSTVSRVYAERGLTELRFVSGWITTPFLQLDSIKNRVSRGCASFSCFSCGGASAGLDTTTPCPLKVEPVKQPVVSTSPPESVAVPENGKDHHDANKAVDDDNATSKEAFKLSLRSSLKRPPSVAEPRSLEDIKEHETLSVDDASDLTGGDDTGRRKVQWPDACGSELTQVREFEPSEMGLSDEEWETGEQRTCSCVIM</sequence>
<accession>A0A8X7P0M1</accession>
<comment type="caution">
    <text evidence="2">The sequence shown here is derived from an EMBL/GenBank/DDBJ whole genome shotgun (WGS) entry which is preliminary data.</text>
</comment>
<keyword evidence="3" id="KW-1185">Reference proteome</keyword>
<feature type="compositionally biased region" description="Basic and acidic residues" evidence="1">
    <location>
        <begin position="221"/>
        <end position="232"/>
    </location>
</feature>